<protein>
    <submittedName>
        <fullName evidence="3">Uncharacterized protein</fullName>
    </submittedName>
</protein>
<dbReference type="Proteomes" id="UP000887577">
    <property type="component" value="Unplaced"/>
</dbReference>
<proteinExistence type="predicted"/>
<evidence type="ECO:0000313" key="2">
    <source>
        <dbReference type="Proteomes" id="UP000887577"/>
    </source>
</evidence>
<evidence type="ECO:0000313" key="3">
    <source>
        <dbReference type="WBParaSite" id="PSU_v2.g5250.t1"/>
    </source>
</evidence>
<accession>A0A914YZ74</accession>
<dbReference type="AlphaFoldDB" id="A0A914YZ74"/>
<organism evidence="2 3">
    <name type="scientific">Panagrolaimus superbus</name>
    <dbReference type="NCBI Taxonomy" id="310955"/>
    <lineage>
        <taxon>Eukaryota</taxon>
        <taxon>Metazoa</taxon>
        <taxon>Ecdysozoa</taxon>
        <taxon>Nematoda</taxon>
        <taxon>Chromadorea</taxon>
        <taxon>Rhabditida</taxon>
        <taxon>Tylenchina</taxon>
        <taxon>Panagrolaimomorpha</taxon>
        <taxon>Panagrolaimoidea</taxon>
        <taxon>Panagrolaimidae</taxon>
        <taxon>Panagrolaimus</taxon>
    </lineage>
</organism>
<sequence length="223" mass="25439">MSNESSVSPSTSTTANVPSLKEDFSDSSFITISPPSYSVRELPDGKFYNETLNLSWPSRPKEGYYSAKEFYQRKAEMKKFQKEKSMAFLKNATNENAQNFSSLFPPDFLEDNTTKAAKWFLGTVSPLTAAEKVKNEPELCDVGIIRKPILLYKNHGGIVYLFPLSYDDVSGLWQLSFFTYHTPTFGRLKHLVDYLYSVGNIDPSNGRVEHLPYWIVNEAIEWN</sequence>
<feature type="compositionally biased region" description="Low complexity" evidence="1">
    <location>
        <begin position="1"/>
        <end position="19"/>
    </location>
</feature>
<keyword evidence="2" id="KW-1185">Reference proteome</keyword>
<dbReference type="WBParaSite" id="PSU_v2.g5250.t1">
    <property type="protein sequence ID" value="PSU_v2.g5250.t1"/>
    <property type="gene ID" value="PSU_v2.g5250"/>
</dbReference>
<reference evidence="3" key="1">
    <citation type="submission" date="2022-11" db="UniProtKB">
        <authorList>
            <consortium name="WormBaseParasite"/>
        </authorList>
    </citation>
    <scope>IDENTIFICATION</scope>
</reference>
<feature type="region of interest" description="Disordered" evidence="1">
    <location>
        <begin position="1"/>
        <end position="20"/>
    </location>
</feature>
<evidence type="ECO:0000256" key="1">
    <source>
        <dbReference type="SAM" id="MobiDB-lite"/>
    </source>
</evidence>
<name>A0A914YZ74_9BILA</name>